<feature type="transmembrane region" description="Helical" evidence="9">
    <location>
        <begin position="150"/>
        <end position="169"/>
    </location>
</feature>
<feature type="transmembrane region" description="Helical" evidence="9">
    <location>
        <begin position="368"/>
        <end position="388"/>
    </location>
</feature>
<feature type="transmembrane region" description="Helical" evidence="9">
    <location>
        <begin position="328"/>
        <end position="348"/>
    </location>
</feature>
<keyword evidence="3" id="KW-1003">Cell membrane</keyword>
<evidence type="ECO:0000256" key="5">
    <source>
        <dbReference type="ARBA" id="ARBA00022989"/>
    </source>
</evidence>
<proteinExistence type="inferred from homology"/>
<dbReference type="InterPro" id="IPR001750">
    <property type="entry name" value="ND/Mrp_TM"/>
</dbReference>
<reference evidence="11 12" key="1">
    <citation type="submission" date="2019-11" db="EMBL/GenBank/DDBJ databases">
        <title>Isolation of a new High Light Tolerant Cyanobacteria.</title>
        <authorList>
            <person name="Dobson Z."/>
            <person name="Vaughn N."/>
            <person name="Vaughn M."/>
            <person name="Fromme P."/>
            <person name="Mazor Y."/>
        </authorList>
    </citation>
    <scope>NUCLEOTIDE SEQUENCE [LARGE SCALE GENOMIC DNA]</scope>
    <source>
        <strain evidence="11 12">0216</strain>
    </source>
</reference>
<evidence type="ECO:0000256" key="2">
    <source>
        <dbReference type="ARBA" id="ARBA00005346"/>
    </source>
</evidence>
<dbReference type="Proteomes" id="UP000437131">
    <property type="component" value="Unassembled WGS sequence"/>
</dbReference>
<feature type="transmembrane region" description="Helical" evidence="9">
    <location>
        <begin position="273"/>
        <end position="297"/>
    </location>
</feature>
<comment type="caution">
    <text evidence="11">The sequence shown here is derived from an EMBL/GenBank/DDBJ whole genome shotgun (WGS) entry which is preliminary data.</text>
</comment>
<feature type="transmembrane region" description="Helical" evidence="9">
    <location>
        <begin position="247"/>
        <end position="266"/>
    </location>
</feature>
<dbReference type="Pfam" id="PF00361">
    <property type="entry name" value="Proton_antipo_M"/>
    <property type="match status" value="1"/>
</dbReference>
<evidence type="ECO:0000256" key="6">
    <source>
        <dbReference type="ARBA" id="ARBA00023136"/>
    </source>
</evidence>
<organism evidence="11 12">
    <name type="scientific">Cyanobacterium aponinum 0216</name>
    <dbReference type="NCBI Taxonomy" id="2676140"/>
    <lineage>
        <taxon>Bacteria</taxon>
        <taxon>Bacillati</taxon>
        <taxon>Cyanobacteriota</taxon>
        <taxon>Cyanophyceae</taxon>
        <taxon>Oscillatoriophycideae</taxon>
        <taxon>Chroococcales</taxon>
        <taxon>Geminocystaceae</taxon>
        <taxon>Cyanobacterium</taxon>
    </lineage>
</organism>
<feature type="domain" description="NADH:quinone oxidoreductase/Mrp antiporter transmembrane" evidence="10">
    <location>
        <begin position="115"/>
        <end position="378"/>
    </location>
</feature>
<evidence type="ECO:0000256" key="1">
    <source>
        <dbReference type="ARBA" id="ARBA00004651"/>
    </source>
</evidence>
<dbReference type="EMBL" id="WMIA01000005">
    <property type="protein sequence ID" value="MTF38475.1"/>
    <property type="molecule type" value="Genomic_DNA"/>
</dbReference>
<feature type="transmembrane region" description="Helical" evidence="9">
    <location>
        <begin position="121"/>
        <end position="138"/>
    </location>
</feature>
<evidence type="ECO:0000256" key="4">
    <source>
        <dbReference type="ARBA" id="ARBA00022692"/>
    </source>
</evidence>
<feature type="transmembrane region" description="Helical" evidence="9">
    <location>
        <begin position="69"/>
        <end position="89"/>
    </location>
</feature>
<evidence type="ECO:0000313" key="11">
    <source>
        <dbReference type="EMBL" id="MTF38475.1"/>
    </source>
</evidence>
<comment type="function">
    <text evidence="7">NDH-1 shuttles electrons from NAD(P)H, via FMN and iron-sulfur (Fe-S) centers, to quinones in the respiratory chain. The immediate electron acceptor for the enzyme in this species is believed to be plastoquinone. Couples the redox reaction to proton translocation (for every two electrons transferred, four hydrogen ions are translocated across the cytoplasmic membrane), and thus conserves the redox energy in a proton gradient.</text>
</comment>
<accession>A0A844GW94</accession>
<dbReference type="PANTHER" id="PTHR42703">
    <property type="entry name" value="NADH DEHYDROGENASE"/>
    <property type="match status" value="1"/>
</dbReference>
<feature type="transmembrane region" description="Helical" evidence="9">
    <location>
        <begin position="189"/>
        <end position="210"/>
    </location>
</feature>
<keyword evidence="6 9" id="KW-0472">Membrane</keyword>
<dbReference type="GO" id="GO:0005886">
    <property type="term" value="C:plasma membrane"/>
    <property type="evidence" value="ECO:0007669"/>
    <property type="project" value="UniProtKB-SubCell"/>
</dbReference>
<feature type="transmembrane region" description="Helical" evidence="9">
    <location>
        <begin position="463"/>
        <end position="481"/>
    </location>
</feature>
<gene>
    <name evidence="11" type="ORF">GGC33_06005</name>
</gene>
<feature type="transmembrane region" description="Helical" evidence="9">
    <location>
        <begin position="30"/>
        <end position="47"/>
    </location>
</feature>
<feature type="transmembrane region" description="Helical" evidence="9">
    <location>
        <begin position="400"/>
        <end position="419"/>
    </location>
</feature>
<sequence length="482" mass="53023">MNNTITLIWLALPFVAGFLVYLLPKYSSYLSLGGLLISISYPVWILTSEVDFTLRLLDNFGVTLYVDQLSGYFILTNCLVTIGVLIYCLSEERKAFFYTQLMILYGSVNACFIGYDFISFYVAIEVISIAAFLLMVYPRSDKSIWIGLRYLFVSNTAMLFYLIGAILIYKANNSFSFDGLINSPPEAIALILLGLLVKGGVFVSGLWLPLTHASVETPLSGLLSGIVVKAGIFPFLRLASISDEVDFVIRIVAIATAYLGVIQAIFENDTKRLLALSTVSQLGFIIASPMIAGFYALTHGLAKCTLFLTVGNLPSRDIKQLNQEGVNFYLWFVLFLGSSSIIGIPLLAGFSAKVMVMKNIVSWQNIPFNLAVIGTAITLSKLIFLPTANTSISETAVKRGYWLGVSILMGGLIATNLIYPQTYTIVNISKALITFAIGALIYLFILKKITLKLPRTLEKFDNLIGIMSLTVIGLFWMVLPIG</sequence>
<evidence type="ECO:0000256" key="3">
    <source>
        <dbReference type="ARBA" id="ARBA00022475"/>
    </source>
</evidence>
<keyword evidence="5 9" id="KW-1133">Transmembrane helix</keyword>
<dbReference type="PANTHER" id="PTHR42703:SF1">
    <property type="entry name" value="NA(+)_H(+) ANTIPORTER SUBUNIT D1"/>
    <property type="match status" value="1"/>
</dbReference>
<evidence type="ECO:0000313" key="12">
    <source>
        <dbReference type="Proteomes" id="UP000437131"/>
    </source>
</evidence>
<dbReference type="InterPro" id="IPR050586">
    <property type="entry name" value="CPA3_Na-H_Antiporter_D"/>
</dbReference>
<keyword evidence="4 8" id="KW-0812">Transmembrane</keyword>
<dbReference type="NCBIfam" id="NF005564">
    <property type="entry name" value="PRK07234.1-4"/>
    <property type="match status" value="1"/>
</dbReference>
<evidence type="ECO:0000256" key="8">
    <source>
        <dbReference type="RuleBase" id="RU000320"/>
    </source>
</evidence>
<evidence type="ECO:0000256" key="9">
    <source>
        <dbReference type="SAM" id="Phobius"/>
    </source>
</evidence>
<feature type="transmembrane region" description="Helical" evidence="9">
    <location>
        <begin position="6"/>
        <end position="23"/>
    </location>
</feature>
<protein>
    <submittedName>
        <fullName evidence="11">Cation:proton antiporter</fullName>
    </submittedName>
</protein>
<dbReference type="RefSeq" id="WP_155083347.1">
    <property type="nucleotide sequence ID" value="NZ_WMIA01000005.1"/>
</dbReference>
<comment type="subcellular location">
    <subcellularLocation>
        <location evidence="1">Cell membrane</location>
        <topology evidence="1">Multi-pass membrane protein</topology>
    </subcellularLocation>
    <subcellularLocation>
        <location evidence="8">Membrane</location>
        <topology evidence="8">Multi-pass membrane protein</topology>
    </subcellularLocation>
</comment>
<evidence type="ECO:0000256" key="7">
    <source>
        <dbReference type="ARBA" id="ARBA00025624"/>
    </source>
</evidence>
<comment type="similarity">
    <text evidence="2">Belongs to the CPA3 antiporters (TC 2.A.63) subunit D family.</text>
</comment>
<dbReference type="AlphaFoldDB" id="A0A844GW94"/>
<name>A0A844GW94_9CHRO</name>
<feature type="transmembrane region" description="Helical" evidence="9">
    <location>
        <begin position="431"/>
        <end position="451"/>
    </location>
</feature>
<feature type="transmembrane region" description="Helical" evidence="9">
    <location>
        <begin position="222"/>
        <end position="241"/>
    </location>
</feature>
<evidence type="ECO:0000259" key="10">
    <source>
        <dbReference type="Pfam" id="PF00361"/>
    </source>
</evidence>